<gene>
    <name evidence="1" type="ORF">ACFS2C_27970</name>
</gene>
<sequence>MRSKISWLVAAILALSLATMLLVAGLSSSEITNDALARDPVGNAAVPQHVRDGGTVVDATKSPVESLNVPDRTIALTFDDGPDPQWTPKSMSHFASFLKQVRAAARVRK</sequence>
<protein>
    <recommendedName>
        <fullName evidence="3">NodB homology domain-containing protein</fullName>
    </recommendedName>
</protein>
<reference evidence="2" key="1">
    <citation type="journal article" date="2019" name="Int. J. Syst. Evol. Microbiol.">
        <title>The Global Catalogue of Microorganisms (GCM) 10K type strain sequencing project: providing services to taxonomists for standard genome sequencing and annotation.</title>
        <authorList>
            <consortium name="The Broad Institute Genomics Platform"/>
            <consortium name="The Broad Institute Genome Sequencing Center for Infectious Disease"/>
            <person name="Wu L."/>
            <person name="Ma J."/>
        </authorList>
    </citation>
    <scope>NUCLEOTIDE SEQUENCE [LARGE SCALE GENOMIC DNA]</scope>
    <source>
        <strain evidence="2">IBRC-M 10906</strain>
    </source>
</reference>
<feature type="non-terminal residue" evidence="1">
    <location>
        <position position="109"/>
    </location>
</feature>
<accession>A0ABW5WJ83</accession>
<dbReference type="SUPFAM" id="SSF88713">
    <property type="entry name" value="Glycoside hydrolase/deacetylase"/>
    <property type="match status" value="1"/>
</dbReference>
<evidence type="ECO:0000313" key="1">
    <source>
        <dbReference type="EMBL" id="MFD2803234.1"/>
    </source>
</evidence>
<dbReference type="Gene3D" id="3.20.20.370">
    <property type="entry name" value="Glycoside hydrolase/deacetylase"/>
    <property type="match status" value="1"/>
</dbReference>
<dbReference type="EMBL" id="JBHUOF010000049">
    <property type="protein sequence ID" value="MFD2803234.1"/>
    <property type="molecule type" value="Genomic_DNA"/>
</dbReference>
<proteinExistence type="predicted"/>
<evidence type="ECO:0008006" key="3">
    <source>
        <dbReference type="Google" id="ProtNLM"/>
    </source>
</evidence>
<keyword evidence="2" id="KW-1185">Reference proteome</keyword>
<dbReference type="Proteomes" id="UP001597478">
    <property type="component" value="Unassembled WGS sequence"/>
</dbReference>
<dbReference type="InterPro" id="IPR011330">
    <property type="entry name" value="Glyco_hydro/deAcase_b/a-brl"/>
</dbReference>
<name>A0ABW5WJ83_9PSEU</name>
<evidence type="ECO:0000313" key="2">
    <source>
        <dbReference type="Proteomes" id="UP001597478"/>
    </source>
</evidence>
<organism evidence="1 2">
    <name type="scientific">Prauserella oleivorans</name>
    <dbReference type="NCBI Taxonomy" id="1478153"/>
    <lineage>
        <taxon>Bacteria</taxon>
        <taxon>Bacillati</taxon>
        <taxon>Actinomycetota</taxon>
        <taxon>Actinomycetes</taxon>
        <taxon>Pseudonocardiales</taxon>
        <taxon>Pseudonocardiaceae</taxon>
        <taxon>Prauserella</taxon>
    </lineage>
</organism>
<comment type="caution">
    <text evidence="1">The sequence shown here is derived from an EMBL/GenBank/DDBJ whole genome shotgun (WGS) entry which is preliminary data.</text>
</comment>